<keyword evidence="3" id="KW-0597">Phosphoprotein</keyword>
<dbReference type="PRINTS" id="PR00344">
    <property type="entry name" value="BCTRLSENSOR"/>
</dbReference>
<dbReference type="SMART" id="SM00388">
    <property type="entry name" value="HisKA"/>
    <property type="match status" value="1"/>
</dbReference>
<keyword evidence="7 12" id="KW-0067">ATP-binding</keyword>
<dbReference type="InterPro" id="IPR036890">
    <property type="entry name" value="HATPase_C_sf"/>
</dbReference>
<evidence type="ECO:0000256" key="1">
    <source>
        <dbReference type="ARBA" id="ARBA00000085"/>
    </source>
</evidence>
<protein>
    <recommendedName>
        <fullName evidence="2">histidine kinase</fullName>
        <ecNumber evidence="2">2.7.13.3</ecNumber>
    </recommendedName>
</protein>
<evidence type="ECO:0000256" key="4">
    <source>
        <dbReference type="ARBA" id="ARBA00022679"/>
    </source>
</evidence>
<comment type="caution">
    <text evidence="12">The sequence shown here is derived from an EMBL/GenBank/DDBJ whole genome shotgun (WGS) entry which is preliminary data.</text>
</comment>
<keyword evidence="8" id="KW-0902">Two-component regulatory system</keyword>
<dbReference type="InterPro" id="IPR003594">
    <property type="entry name" value="HATPase_dom"/>
</dbReference>
<keyword evidence="4" id="KW-0808">Transferase</keyword>
<dbReference type="InterPro" id="IPR000014">
    <property type="entry name" value="PAS"/>
</dbReference>
<evidence type="ECO:0000256" key="9">
    <source>
        <dbReference type="SAM" id="Phobius"/>
    </source>
</evidence>
<name>A0ABW5ZFH8_9BACL</name>
<dbReference type="PROSITE" id="PS50112">
    <property type="entry name" value="PAS"/>
    <property type="match status" value="1"/>
</dbReference>
<feature type="domain" description="PAS" evidence="11">
    <location>
        <begin position="241"/>
        <end position="303"/>
    </location>
</feature>
<feature type="transmembrane region" description="Helical" evidence="9">
    <location>
        <begin position="31"/>
        <end position="50"/>
    </location>
</feature>
<reference evidence="13" key="1">
    <citation type="journal article" date="2019" name="Int. J. Syst. Evol. Microbiol.">
        <title>The Global Catalogue of Microorganisms (GCM) 10K type strain sequencing project: providing services to taxonomists for standard genome sequencing and annotation.</title>
        <authorList>
            <consortium name="The Broad Institute Genomics Platform"/>
            <consortium name="The Broad Institute Genome Sequencing Center for Infectious Disease"/>
            <person name="Wu L."/>
            <person name="Ma J."/>
        </authorList>
    </citation>
    <scope>NUCLEOTIDE SEQUENCE [LARGE SCALE GENOMIC DNA]</scope>
    <source>
        <strain evidence="13">KCTC 13528</strain>
    </source>
</reference>
<evidence type="ECO:0000313" key="12">
    <source>
        <dbReference type="EMBL" id="MFD2910733.1"/>
    </source>
</evidence>
<dbReference type="InterPro" id="IPR035965">
    <property type="entry name" value="PAS-like_dom_sf"/>
</dbReference>
<evidence type="ECO:0000256" key="7">
    <source>
        <dbReference type="ARBA" id="ARBA00022840"/>
    </source>
</evidence>
<keyword evidence="13" id="KW-1185">Reference proteome</keyword>
<dbReference type="Pfam" id="PF02518">
    <property type="entry name" value="HATPase_c"/>
    <property type="match status" value="1"/>
</dbReference>
<evidence type="ECO:0000256" key="6">
    <source>
        <dbReference type="ARBA" id="ARBA00022777"/>
    </source>
</evidence>
<comment type="catalytic activity">
    <reaction evidence="1">
        <text>ATP + protein L-histidine = ADP + protein N-phospho-L-histidine.</text>
        <dbReference type="EC" id="2.7.13.3"/>
    </reaction>
</comment>
<keyword evidence="5" id="KW-0547">Nucleotide-binding</keyword>
<feature type="domain" description="Histidine kinase" evidence="10">
    <location>
        <begin position="362"/>
        <end position="571"/>
    </location>
</feature>
<evidence type="ECO:0000259" key="10">
    <source>
        <dbReference type="PROSITE" id="PS50109"/>
    </source>
</evidence>
<proteinExistence type="predicted"/>
<sequence length="588" mass="66893">MAFFLLMALATIPLFLAISLLFYSKSVNTKSFSVFLLLISFWQMGIAVLYSQDVFSLTVIDWLFRLFRAGPVFLMPIMYYLGIVMVKQNSELAAYKKIFKLRGFFLLLGFSLSVYVINFTSAGINGYEFVQDGMYSPEHLMPLYGALNVTFTINTLLVITNTILFVVAASRIKSRSVRIFHLQISIGAVFIFFNGILSAFSPLPLYFSSFNSIIIAILLFLSYVRMQSVMLLKANSNLSQQRTLLEKIMDINPNYLAVIDKNNHIIRLNDSICRLLSISKEQMTQQNLSTLLSIRELNTAEDKMLTRSGEIRYIKWGYETLELDNRESYTLFIGVDYTEQKQNEQLLLDSEKSKVVGELAASIAHEIRNPLTTVRGLIQLAKEKSEDPKLENIILDEIDRIVEVLKELLLLARPEAKSEHEGQSEIINVIEELENIHFLYQSVSIRENKFISIENLLTDNGLIDIQKSHFKQIMINFIKNSLEATSPESKIKMKVDSDGKHIRIRIIDNGKGIMKSRLSRIGEPYYTTKEKGTGIGMAVCFKLIKENSGEVKVNSKTGWGTTITVTFPKASVLIEEPAESLFRRDKTV</sequence>
<keyword evidence="9" id="KW-0472">Membrane</keyword>
<evidence type="ECO:0000259" key="11">
    <source>
        <dbReference type="PROSITE" id="PS50112"/>
    </source>
</evidence>
<dbReference type="SMART" id="SM00387">
    <property type="entry name" value="HATPase_c"/>
    <property type="match status" value="1"/>
</dbReference>
<dbReference type="GO" id="GO:0005524">
    <property type="term" value="F:ATP binding"/>
    <property type="evidence" value="ECO:0007669"/>
    <property type="project" value="UniProtKB-KW"/>
</dbReference>
<dbReference type="SUPFAM" id="SSF55874">
    <property type="entry name" value="ATPase domain of HSP90 chaperone/DNA topoisomerase II/histidine kinase"/>
    <property type="match status" value="1"/>
</dbReference>
<dbReference type="PANTHER" id="PTHR43065:SF10">
    <property type="entry name" value="PEROXIDE STRESS-ACTIVATED HISTIDINE KINASE MAK3"/>
    <property type="match status" value="1"/>
</dbReference>
<dbReference type="Gene3D" id="1.10.287.130">
    <property type="match status" value="1"/>
</dbReference>
<dbReference type="Gene3D" id="3.30.450.20">
    <property type="entry name" value="PAS domain"/>
    <property type="match status" value="1"/>
</dbReference>
<dbReference type="CDD" id="cd00082">
    <property type="entry name" value="HisKA"/>
    <property type="match status" value="1"/>
</dbReference>
<dbReference type="InterPro" id="IPR003661">
    <property type="entry name" value="HisK_dim/P_dom"/>
</dbReference>
<evidence type="ECO:0000256" key="8">
    <source>
        <dbReference type="ARBA" id="ARBA00023012"/>
    </source>
</evidence>
<dbReference type="PROSITE" id="PS50109">
    <property type="entry name" value="HIS_KIN"/>
    <property type="match status" value="1"/>
</dbReference>
<dbReference type="Proteomes" id="UP001597561">
    <property type="component" value="Unassembled WGS sequence"/>
</dbReference>
<dbReference type="EC" id="2.7.13.3" evidence="2"/>
<dbReference type="InterPro" id="IPR036097">
    <property type="entry name" value="HisK_dim/P_sf"/>
</dbReference>
<organism evidence="12 13">
    <name type="scientific">Jeotgalibacillus terrae</name>
    <dbReference type="NCBI Taxonomy" id="587735"/>
    <lineage>
        <taxon>Bacteria</taxon>
        <taxon>Bacillati</taxon>
        <taxon>Bacillota</taxon>
        <taxon>Bacilli</taxon>
        <taxon>Bacillales</taxon>
        <taxon>Caryophanaceae</taxon>
        <taxon>Jeotgalibacillus</taxon>
    </lineage>
</organism>
<feature type="transmembrane region" description="Helical" evidence="9">
    <location>
        <begin position="104"/>
        <end position="124"/>
    </location>
</feature>
<keyword evidence="9" id="KW-1133">Transmembrane helix</keyword>
<dbReference type="Pfam" id="PF00512">
    <property type="entry name" value="HisKA"/>
    <property type="match status" value="1"/>
</dbReference>
<dbReference type="RefSeq" id="WP_204729225.1">
    <property type="nucleotide sequence ID" value="NZ_JAFBDK010000007.1"/>
</dbReference>
<evidence type="ECO:0000256" key="2">
    <source>
        <dbReference type="ARBA" id="ARBA00012438"/>
    </source>
</evidence>
<feature type="transmembrane region" description="Helical" evidence="9">
    <location>
        <begin position="179"/>
        <end position="200"/>
    </location>
</feature>
<feature type="transmembrane region" description="Helical" evidence="9">
    <location>
        <begin position="206"/>
        <end position="224"/>
    </location>
</feature>
<dbReference type="EMBL" id="JBHUPG010000003">
    <property type="protein sequence ID" value="MFD2910733.1"/>
    <property type="molecule type" value="Genomic_DNA"/>
</dbReference>
<dbReference type="PANTHER" id="PTHR43065">
    <property type="entry name" value="SENSOR HISTIDINE KINASE"/>
    <property type="match status" value="1"/>
</dbReference>
<accession>A0ABW5ZFH8</accession>
<feature type="transmembrane region" description="Helical" evidence="9">
    <location>
        <begin position="62"/>
        <end position="83"/>
    </location>
</feature>
<evidence type="ECO:0000256" key="3">
    <source>
        <dbReference type="ARBA" id="ARBA00022553"/>
    </source>
</evidence>
<evidence type="ECO:0000256" key="5">
    <source>
        <dbReference type="ARBA" id="ARBA00022741"/>
    </source>
</evidence>
<keyword evidence="9" id="KW-0812">Transmembrane</keyword>
<dbReference type="SUPFAM" id="SSF47384">
    <property type="entry name" value="Homodimeric domain of signal transducing histidine kinase"/>
    <property type="match status" value="1"/>
</dbReference>
<keyword evidence="6" id="KW-0418">Kinase</keyword>
<dbReference type="Gene3D" id="3.30.565.10">
    <property type="entry name" value="Histidine kinase-like ATPase, C-terminal domain"/>
    <property type="match status" value="1"/>
</dbReference>
<dbReference type="InterPro" id="IPR004358">
    <property type="entry name" value="Sig_transdc_His_kin-like_C"/>
</dbReference>
<gene>
    <name evidence="12" type="ORF">ACFS5P_02480</name>
</gene>
<feature type="transmembrane region" description="Helical" evidence="9">
    <location>
        <begin position="6"/>
        <end position="24"/>
    </location>
</feature>
<dbReference type="SUPFAM" id="SSF55785">
    <property type="entry name" value="PYP-like sensor domain (PAS domain)"/>
    <property type="match status" value="1"/>
</dbReference>
<evidence type="ECO:0000313" key="13">
    <source>
        <dbReference type="Proteomes" id="UP001597561"/>
    </source>
</evidence>
<feature type="transmembrane region" description="Helical" evidence="9">
    <location>
        <begin position="144"/>
        <end position="167"/>
    </location>
</feature>
<dbReference type="InterPro" id="IPR005467">
    <property type="entry name" value="His_kinase_dom"/>
</dbReference>